<feature type="compositionally biased region" description="Basic residues" evidence="1">
    <location>
        <begin position="782"/>
        <end position="795"/>
    </location>
</feature>
<organism evidence="3 4">
    <name type="scientific">Cohnella herbarum</name>
    <dbReference type="NCBI Taxonomy" id="2728023"/>
    <lineage>
        <taxon>Bacteria</taxon>
        <taxon>Bacillati</taxon>
        <taxon>Bacillota</taxon>
        <taxon>Bacilli</taxon>
        <taxon>Bacillales</taxon>
        <taxon>Paenibacillaceae</taxon>
        <taxon>Cohnella</taxon>
    </lineage>
</organism>
<evidence type="ECO:0000259" key="2">
    <source>
        <dbReference type="Pfam" id="PF25778"/>
    </source>
</evidence>
<dbReference type="PANTHER" id="PTHR35580:SF1">
    <property type="entry name" value="PHYTASE-LIKE DOMAIN-CONTAINING PROTEIN"/>
    <property type="match status" value="1"/>
</dbReference>
<dbReference type="InterPro" id="IPR010620">
    <property type="entry name" value="SBBP_repeat"/>
</dbReference>
<dbReference type="RefSeq" id="WP_169282267.1">
    <property type="nucleotide sequence ID" value="NZ_CP051680.1"/>
</dbReference>
<dbReference type="PANTHER" id="PTHR35580">
    <property type="entry name" value="CELL SURFACE GLYCOPROTEIN (S-LAYER PROTEIN)-LIKE PROTEIN"/>
    <property type="match status" value="1"/>
</dbReference>
<dbReference type="Pfam" id="PF06739">
    <property type="entry name" value="SBBP"/>
    <property type="match status" value="7"/>
</dbReference>
<feature type="region of interest" description="Disordered" evidence="1">
    <location>
        <begin position="683"/>
        <end position="845"/>
    </location>
</feature>
<gene>
    <name evidence="3" type="ORF">HH215_24460</name>
</gene>
<dbReference type="EMBL" id="CP051680">
    <property type="protein sequence ID" value="QJD86015.1"/>
    <property type="molecule type" value="Genomic_DNA"/>
</dbReference>
<name>A0A7Z2ZNM9_9BACL</name>
<feature type="compositionally biased region" description="Low complexity" evidence="1">
    <location>
        <begin position="683"/>
        <end position="700"/>
    </location>
</feature>
<dbReference type="InterPro" id="IPR057708">
    <property type="entry name" value="DUF7948"/>
</dbReference>
<dbReference type="AlphaFoldDB" id="A0A7Z2ZNM9"/>
<accession>A0A7Z2ZNM9</accession>
<feature type="domain" description="DUF7948" evidence="2">
    <location>
        <begin position="19"/>
        <end position="223"/>
    </location>
</feature>
<sequence length="845" mass="89216">MEALQQETINHQGKLPLTFVENVGQIHPDIRYYSNKNGNETYFLDEEAIFSFNDGSTDDRRSLPLALRFLGANRKVDIVARGLLEGTVNFLVGSDPSRWRTGITMYREIVYRELWPGTDLIFYGDGSKLKYDLVLQPGAKLDLISFLYRGADSLAIHEDGGLRVRHALGEWTEDRPVSYQEIDGSRIHVACRFVLKRCEEGQSGFGFELGAEYDPNYPVVIDPYLLYSTFLGGSGTDSSQGIALDSFGNAYIVGFTDSTDFPVTVGTVQPTQPGSYSAFVAKLNASGSALVYSTYLGGSLSDSGSGIAVDDLGYAYIAGSTSSPDFPTTAGAFQTTLGTASQSAFIAKLNDTGSSLIYSTYLGSSDFQSGNAIAVDSLGNAFVTGTTTSTDFPFTPGAFQSNLTGSQNAYIVKLNELGSALTYATYLGGSSTDLGFGIAIDGSGNAYVTGSTSSLDFPTTIGAFSRTYRGGSQDAFVTKINDRGTALVYSTYVGGAGIDQGNAIAVDPTNHAYITGSTTSADFPVTPDAYQVTISLSVSSFITKINDAGSGLVYSTYFTGTREGSAIAVDSSGNAYITGSSDGGLSLTYGAFQSTLPGSNGAFVAILNSSGSQSVYSSYLGGRLGQEGNGIAVDDLYNFFVVGTTNSDNFPVIVPAPQTAYGRGQTDVFVTKFGTPVGLPGPQGLPGIQGIQGIPGTPGLEGPPGPIGMQGPQGLPGVQGTPGTPGMQGPQGTPGIQGPPGTPGVQGPPGLTVRRDPPDLPNRQDPPPSNPPSKQDDPKPSHPGKKNRNHRRRRPLLGPSRPSKRRKTSFRRPRNRRKSCSPNLLRTKSKLRHPAARSPSKRKTV</sequence>
<reference evidence="3 4" key="1">
    <citation type="submission" date="2020-04" db="EMBL/GenBank/DDBJ databases">
        <title>Genome sequencing of novel species.</title>
        <authorList>
            <person name="Heo J."/>
            <person name="Kim S.-J."/>
            <person name="Kim J.-S."/>
            <person name="Hong S.-B."/>
            <person name="Kwon S.-W."/>
        </authorList>
    </citation>
    <scope>NUCLEOTIDE SEQUENCE [LARGE SCALE GENOMIC DNA]</scope>
    <source>
        <strain evidence="3 4">MFER-1</strain>
    </source>
</reference>
<feature type="compositionally biased region" description="Basic residues" evidence="1">
    <location>
        <begin position="802"/>
        <end position="819"/>
    </location>
</feature>
<evidence type="ECO:0000313" key="3">
    <source>
        <dbReference type="EMBL" id="QJD86015.1"/>
    </source>
</evidence>
<protein>
    <recommendedName>
        <fullName evidence="2">DUF7948 domain-containing protein</fullName>
    </recommendedName>
</protein>
<dbReference type="Proteomes" id="UP000502248">
    <property type="component" value="Chromosome"/>
</dbReference>
<dbReference type="Pfam" id="PF25778">
    <property type="entry name" value="DUF7948"/>
    <property type="match status" value="1"/>
</dbReference>
<feature type="compositionally biased region" description="Low complexity" evidence="1">
    <location>
        <begin position="707"/>
        <end position="736"/>
    </location>
</feature>
<evidence type="ECO:0000256" key="1">
    <source>
        <dbReference type="SAM" id="MobiDB-lite"/>
    </source>
</evidence>
<dbReference type="SUPFAM" id="SSF63829">
    <property type="entry name" value="Calcium-dependent phosphotriesterase"/>
    <property type="match status" value="1"/>
</dbReference>
<dbReference type="InterPro" id="IPR011042">
    <property type="entry name" value="6-blade_b-propeller_TolB-like"/>
</dbReference>
<dbReference type="InterPro" id="IPR052918">
    <property type="entry name" value="Motility_Chemotaxis_Reg"/>
</dbReference>
<feature type="compositionally biased region" description="Low complexity" evidence="1">
    <location>
        <begin position="743"/>
        <end position="752"/>
    </location>
</feature>
<dbReference type="Pfam" id="PF01391">
    <property type="entry name" value="Collagen"/>
    <property type="match status" value="1"/>
</dbReference>
<dbReference type="InterPro" id="IPR008160">
    <property type="entry name" value="Collagen"/>
</dbReference>
<feature type="compositionally biased region" description="Basic residues" evidence="1">
    <location>
        <begin position="827"/>
        <end position="845"/>
    </location>
</feature>
<evidence type="ECO:0000313" key="4">
    <source>
        <dbReference type="Proteomes" id="UP000502248"/>
    </source>
</evidence>
<dbReference type="KEGG" id="cheb:HH215_24460"/>
<proteinExistence type="predicted"/>
<keyword evidence="4" id="KW-1185">Reference proteome</keyword>
<dbReference type="Gene3D" id="2.120.10.30">
    <property type="entry name" value="TolB, C-terminal domain"/>
    <property type="match status" value="1"/>
</dbReference>